<feature type="region of interest" description="Disordered" evidence="1">
    <location>
        <begin position="16"/>
        <end position="39"/>
    </location>
</feature>
<feature type="non-terminal residue" evidence="2">
    <location>
        <position position="1"/>
    </location>
</feature>
<proteinExistence type="predicted"/>
<dbReference type="Proteomes" id="UP001162483">
    <property type="component" value="Unassembled WGS sequence"/>
</dbReference>
<comment type="caution">
    <text evidence="2">The sequence shown here is derived from an EMBL/GenBank/DDBJ whole genome shotgun (WGS) entry which is preliminary data.</text>
</comment>
<sequence>WGSSTTSGVVCDEVSLKGGDKNGRKSARKVAEPAKAVGRRTTGVLEHLSPIALAVGSLCNVYTCGHGGDWNT</sequence>
<evidence type="ECO:0000313" key="3">
    <source>
        <dbReference type="Proteomes" id="UP001162483"/>
    </source>
</evidence>
<name>A0ABN9E6J6_9NEOB</name>
<gene>
    <name evidence="2" type="ORF">SPARVUS_LOCUS9270761</name>
</gene>
<keyword evidence="3" id="KW-1185">Reference proteome</keyword>
<evidence type="ECO:0000256" key="1">
    <source>
        <dbReference type="SAM" id="MobiDB-lite"/>
    </source>
</evidence>
<organism evidence="2 3">
    <name type="scientific">Staurois parvus</name>
    <dbReference type="NCBI Taxonomy" id="386267"/>
    <lineage>
        <taxon>Eukaryota</taxon>
        <taxon>Metazoa</taxon>
        <taxon>Chordata</taxon>
        <taxon>Craniata</taxon>
        <taxon>Vertebrata</taxon>
        <taxon>Euteleostomi</taxon>
        <taxon>Amphibia</taxon>
        <taxon>Batrachia</taxon>
        <taxon>Anura</taxon>
        <taxon>Neobatrachia</taxon>
        <taxon>Ranoidea</taxon>
        <taxon>Ranidae</taxon>
        <taxon>Staurois</taxon>
    </lineage>
</organism>
<protein>
    <submittedName>
        <fullName evidence="2">Uncharacterized protein</fullName>
    </submittedName>
</protein>
<evidence type="ECO:0000313" key="2">
    <source>
        <dbReference type="EMBL" id="CAI9580343.1"/>
    </source>
</evidence>
<reference evidence="2" key="1">
    <citation type="submission" date="2023-05" db="EMBL/GenBank/DDBJ databases">
        <authorList>
            <person name="Stuckert A."/>
        </authorList>
    </citation>
    <scope>NUCLEOTIDE SEQUENCE</scope>
</reference>
<dbReference type="EMBL" id="CATNWA010015182">
    <property type="protein sequence ID" value="CAI9580343.1"/>
    <property type="molecule type" value="Genomic_DNA"/>
</dbReference>
<accession>A0ABN9E6J6</accession>